<feature type="compositionally biased region" description="Polar residues" evidence="6">
    <location>
        <begin position="253"/>
        <end position="265"/>
    </location>
</feature>
<dbReference type="CDD" id="cd00067">
    <property type="entry name" value="GAL4"/>
    <property type="match status" value="1"/>
</dbReference>
<evidence type="ECO:0000256" key="1">
    <source>
        <dbReference type="ARBA" id="ARBA00022723"/>
    </source>
</evidence>
<protein>
    <recommendedName>
        <fullName evidence="7">Zn(2)-C6 fungal-type domain-containing protein</fullName>
    </recommendedName>
</protein>
<dbReference type="SMART" id="SM00066">
    <property type="entry name" value="GAL4"/>
    <property type="match status" value="1"/>
</dbReference>
<dbReference type="Proteomes" id="UP001302676">
    <property type="component" value="Unassembled WGS sequence"/>
</dbReference>
<keyword evidence="4" id="KW-0804">Transcription</keyword>
<dbReference type="PANTHER" id="PTHR47660:SF3">
    <property type="entry name" value="FINGER DOMAIN PROTEIN, PUTATIVE (AFU_ORTHOLOGUE AFUA_4G03310)-RELATED"/>
    <property type="match status" value="1"/>
</dbReference>
<evidence type="ECO:0000313" key="8">
    <source>
        <dbReference type="EMBL" id="KAK4141754.1"/>
    </source>
</evidence>
<dbReference type="RefSeq" id="XP_062635125.1">
    <property type="nucleotide sequence ID" value="XM_062777865.1"/>
</dbReference>
<dbReference type="PROSITE" id="PS50048">
    <property type="entry name" value="ZN2_CY6_FUNGAL_2"/>
    <property type="match status" value="1"/>
</dbReference>
<evidence type="ECO:0000256" key="2">
    <source>
        <dbReference type="ARBA" id="ARBA00022833"/>
    </source>
</evidence>
<keyword evidence="3" id="KW-0805">Transcription regulation</keyword>
<sequence>MAELQHGGENSEAHLCPICLKTFGRKDLRDRHRRRCEKSIGKAKQVKKKACERCIGSKVKCDYEKPACGRCLSRSVACEYKLEPQIRMPAGHVPGLRLSTAIPAQQALPNAHGADDEIQALLSTSGPDTADVFSITTRHQTGVSNQGMGQDTGPAYLWLPHTNLTEQHHSAEDAASNFRMQAPNSDIGSMDTSPTMDLGLMADDRWMPELLDPALFPSDHSHNTIPSPNPDPITRQREKPPGSICSNGGGGSPASSVGTSGTMATNKRRRTSSPTRDAASDCGSLTSPLLVHCQPRLIVHGRGSADDTNGAGVGGGSSLSELIQAARGQTTWQRQRQRGMIALEEAVRMTAEYPLRMLSTTFRSPFIHPRLCRQSPRGMPEPIAVALACVGMKLHSEESGLRFVCDIFRDQRDKLIKELPTLSDNHEQVCASLHAMCIYQIEGLLSENRYNSKLATAVLHHEYLVRATRRLIKRLQTTTTFLSTPLSTSNSNPDWDTWAIQESLRRSIFLLVIIHHLLGITRTLDPAYFEPLLPPGVAESIVLPCEEALWVAETREEWMEARRNYLEDAEGNSGTNRRDAEGDEDMGMGTEERGSVLEGLPELTRLIVSVVSVEVDRE</sequence>
<keyword evidence="2" id="KW-0862">Zinc</keyword>
<reference evidence="8" key="2">
    <citation type="submission" date="2023-05" db="EMBL/GenBank/DDBJ databases">
        <authorList>
            <consortium name="Lawrence Berkeley National Laboratory"/>
            <person name="Steindorff A."/>
            <person name="Hensen N."/>
            <person name="Bonometti L."/>
            <person name="Westerberg I."/>
            <person name="Brannstrom I.O."/>
            <person name="Guillou S."/>
            <person name="Cros-Aarteil S."/>
            <person name="Calhoun S."/>
            <person name="Haridas S."/>
            <person name="Kuo A."/>
            <person name="Mondo S."/>
            <person name="Pangilinan J."/>
            <person name="Riley R."/>
            <person name="Labutti K."/>
            <person name="Andreopoulos B."/>
            <person name="Lipzen A."/>
            <person name="Chen C."/>
            <person name="Yanf M."/>
            <person name="Daum C."/>
            <person name="Ng V."/>
            <person name="Clum A."/>
            <person name="Ohm R."/>
            <person name="Martin F."/>
            <person name="Silar P."/>
            <person name="Natvig D."/>
            <person name="Lalanne C."/>
            <person name="Gautier V."/>
            <person name="Ament-Velasquez S.L."/>
            <person name="Kruys A."/>
            <person name="Hutchinson M.I."/>
            <person name="Powell A.J."/>
            <person name="Barry K."/>
            <person name="Miller A.N."/>
            <person name="Grigoriev I.V."/>
            <person name="Debuchy R."/>
            <person name="Gladieux P."/>
            <person name="Thoren M.H."/>
            <person name="Johannesson H."/>
        </authorList>
    </citation>
    <scope>NUCLEOTIDE SEQUENCE</scope>
    <source>
        <strain evidence="8">CBS 141.50</strain>
    </source>
</reference>
<keyword evidence="9" id="KW-1185">Reference proteome</keyword>
<dbReference type="InterPro" id="IPR001138">
    <property type="entry name" value="Zn2Cys6_DnaBD"/>
</dbReference>
<reference evidence="8" key="1">
    <citation type="journal article" date="2023" name="Mol. Phylogenet. Evol.">
        <title>Genome-scale phylogeny and comparative genomics of the fungal order Sordariales.</title>
        <authorList>
            <person name="Hensen N."/>
            <person name="Bonometti L."/>
            <person name="Westerberg I."/>
            <person name="Brannstrom I.O."/>
            <person name="Guillou S."/>
            <person name="Cros-Aarteil S."/>
            <person name="Calhoun S."/>
            <person name="Haridas S."/>
            <person name="Kuo A."/>
            <person name="Mondo S."/>
            <person name="Pangilinan J."/>
            <person name="Riley R."/>
            <person name="LaButti K."/>
            <person name="Andreopoulos B."/>
            <person name="Lipzen A."/>
            <person name="Chen C."/>
            <person name="Yan M."/>
            <person name="Daum C."/>
            <person name="Ng V."/>
            <person name="Clum A."/>
            <person name="Steindorff A."/>
            <person name="Ohm R.A."/>
            <person name="Martin F."/>
            <person name="Silar P."/>
            <person name="Natvig D.O."/>
            <person name="Lalanne C."/>
            <person name="Gautier V."/>
            <person name="Ament-Velasquez S.L."/>
            <person name="Kruys A."/>
            <person name="Hutchinson M.I."/>
            <person name="Powell A.J."/>
            <person name="Barry K."/>
            <person name="Miller A.N."/>
            <person name="Grigoriev I.V."/>
            <person name="Debuchy R."/>
            <person name="Gladieux P."/>
            <person name="Hiltunen Thoren M."/>
            <person name="Johannesson H."/>
        </authorList>
    </citation>
    <scope>NUCLEOTIDE SEQUENCE</scope>
    <source>
        <strain evidence="8">CBS 141.50</strain>
    </source>
</reference>
<dbReference type="PRINTS" id="PR00755">
    <property type="entry name" value="AFLATOXINBRP"/>
</dbReference>
<accession>A0AAN6UZJ0</accession>
<dbReference type="GeneID" id="87814478"/>
<evidence type="ECO:0000256" key="3">
    <source>
        <dbReference type="ARBA" id="ARBA00023015"/>
    </source>
</evidence>
<evidence type="ECO:0000256" key="5">
    <source>
        <dbReference type="ARBA" id="ARBA00023242"/>
    </source>
</evidence>
<keyword evidence="1" id="KW-0479">Metal-binding</keyword>
<dbReference type="InterPro" id="IPR036864">
    <property type="entry name" value="Zn2-C6_fun-type_DNA-bd_sf"/>
</dbReference>
<dbReference type="GO" id="GO:0000981">
    <property type="term" value="F:DNA-binding transcription factor activity, RNA polymerase II-specific"/>
    <property type="evidence" value="ECO:0007669"/>
    <property type="project" value="InterPro"/>
</dbReference>
<dbReference type="Gene3D" id="4.10.240.10">
    <property type="entry name" value="Zn(2)-C6 fungal-type DNA-binding domain"/>
    <property type="match status" value="1"/>
</dbReference>
<feature type="region of interest" description="Disordered" evidence="6">
    <location>
        <begin position="212"/>
        <end position="285"/>
    </location>
</feature>
<dbReference type="GO" id="GO:0008270">
    <property type="term" value="F:zinc ion binding"/>
    <property type="evidence" value="ECO:0007669"/>
    <property type="project" value="InterPro"/>
</dbReference>
<keyword evidence="5" id="KW-0539">Nucleus</keyword>
<gene>
    <name evidence="8" type="ORF">C8A04DRAFT_13823</name>
</gene>
<evidence type="ECO:0000313" key="9">
    <source>
        <dbReference type="Proteomes" id="UP001302676"/>
    </source>
</evidence>
<evidence type="ECO:0000256" key="4">
    <source>
        <dbReference type="ARBA" id="ARBA00023163"/>
    </source>
</evidence>
<dbReference type="EMBL" id="MU853606">
    <property type="protein sequence ID" value="KAK4141754.1"/>
    <property type="molecule type" value="Genomic_DNA"/>
</dbReference>
<name>A0AAN6UZJ0_9PEZI</name>
<dbReference type="PANTHER" id="PTHR47660">
    <property type="entry name" value="TRANSCRIPTION FACTOR WITH C2H2 AND ZN(2)-CYS(6) DNA BINDING DOMAIN (EUROFUNG)-RELATED-RELATED"/>
    <property type="match status" value="1"/>
</dbReference>
<comment type="caution">
    <text evidence="8">The sequence shown here is derived from an EMBL/GenBank/DDBJ whole genome shotgun (WGS) entry which is preliminary data.</text>
</comment>
<feature type="domain" description="Zn(2)-C6 fungal-type" evidence="7">
    <location>
        <begin position="50"/>
        <end position="80"/>
    </location>
</feature>
<evidence type="ECO:0000256" key="6">
    <source>
        <dbReference type="SAM" id="MobiDB-lite"/>
    </source>
</evidence>
<proteinExistence type="predicted"/>
<organism evidence="8 9">
    <name type="scientific">Dichotomopilus funicola</name>
    <dbReference type="NCBI Taxonomy" id="1934379"/>
    <lineage>
        <taxon>Eukaryota</taxon>
        <taxon>Fungi</taxon>
        <taxon>Dikarya</taxon>
        <taxon>Ascomycota</taxon>
        <taxon>Pezizomycotina</taxon>
        <taxon>Sordariomycetes</taxon>
        <taxon>Sordariomycetidae</taxon>
        <taxon>Sordariales</taxon>
        <taxon>Chaetomiaceae</taxon>
        <taxon>Dichotomopilus</taxon>
    </lineage>
</organism>
<dbReference type="Pfam" id="PF00172">
    <property type="entry name" value="Zn_clus"/>
    <property type="match status" value="1"/>
</dbReference>
<dbReference type="SUPFAM" id="SSF57701">
    <property type="entry name" value="Zn2/Cys6 DNA-binding domain"/>
    <property type="match status" value="1"/>
</dbReference>
<evidence type="ECO:0000259" key="7">
    <source>
        <dbReference type="PROSITE" id="PS50048"/>
    </source>
</evidence>
<dbReference type="AlphaFoldDB" id="A0AAN6UZJ0"/>
<feature type="region of interest" description="Disordered" evidence="6">
    <location>
        <begin position="569"/>
        <end position="591"/>
    </location>
</feature>